<feature type="transmembrane region" description="Helical" evidence="1">
    <location>
        <begin position="41"/>
        <end position="60"/>
    </location>
</feature>
<keyword evidence="1" id="KW-1133">Transmembrane helix</keyword>
<feature type="transmembrane region" description="Helical" evidence="1">
    <location>
        <begin position="66"/>
        <end position="87"/>
    </location>
</feature>
<protein>
    <submittedName>
        <fullName evidence="2">Uncharacterized protein LOC100183505</fullName>
    </submittedName>
</protein>
<dbReference type="AlphaFoldDB" id="A0A6F9DIL8"/>
<proteinExistence type="evidence at transcript level"/>
<accession>A0A6F9DIL8</accession>
<evidence type="ECO:0000256" key="1">
    <source>
        <dbReference type="SAM" id="Phobius"/>
    </source>
</evidence>
<gene>
    <name evidence="2" type="primary">LOC100183505</name>
</gene>
<organism evidence="2">
    <name type="scientific">Phallusia mammillata</name>
    <dbReference type="NCBI Taxonomy" id="59560"/>
    <lineage>
        <taxon>Eukaryota</taxon>
        <taxon>Metazoa</taxon>
        <taxon>Chordata</taxon>
        <taxon>Tunicata</taxon>
        <taxon>Ascidiacea</taxon>
        <taxon>Phlebobranchia</taxon>
        <taxon>Ascidiidae</taxon>
        <taxon>Phallusia</taxon>
    </lineage>
</organism>
<reference evidence="2" key="1">
    <citation type="submission" date="2020-04" db="EMBL/GenBank/DDBJ databases">
        <authorList>
            <person name="Neveu A P."/>
        </authorList>
    </citation>
    <scope>NUCLEOTIDE SEQUENCE</scope>
    <source>
        <tissue evidence="2">Whole embryo</tissue>
    </source>
</reference>
<sequence length="180" mass="20326">MDGIKSRCDILCTDYKEAVKNGKLPVQVTVHQRKGVESSSWLGSISFYSGAFVVLLHSILHHSVRPIAQLTIGVCFVVEIFFLIKFLNKLLQFEFVLNVSKLFLRNFLLATVVFLSVVLGYVTLSKTLTNLFAGVTHDELLAIFSPSVYFCTVLLNYVYNNRIMHSISCLSLTLMFGAYW</sequence>
<feature type="transmembrane region" description="Helical" evidence="1">
    <location>
        <begin position="107"/>
        <end position="128"/>
    </location>
</feature>
<feature type="transmembrane region" description="Helical" evidence="1">
    <location>
        <begin position="140"/>
        <end position="159"/>
    </location>
</feature>
<keyword evidence="1" id="KW-0472">Membrane</keyword>
<name>A0A6F9DIL8_9ASCI</name>
<evidence type="ECO:0000313" key="2">
    <source>
        <dbReference type="EMBL" id="CAB3262806.1"/>
    </source>
</evidence>
<dbReference type="EMBL" id="LR786944">
    <property type="protein sequence ID" value="CAB3262806.1"/>
    <property type="molecule type" value="mRNA"/>
</dbReference>
<keyword evidence="1" id="KW-0812">Transmembrane</keyword>